<dbReference type="Proteomes" id="UP000655588">
    <property type="component" value="Unassembled WGS sequence"/>
</dbReference>
<evidence type="ECO:0000313" key="1">
    <source>
        <dbReference type="EMBL" id="KAF3430272.1"/>
    </source>
</evidence>
<dbReference type="AlphaFoldDB" id="A0A833WAL3"/>
<protein>
    <submittedName>
        <fullName evidence="1">Uncharacterized protein</fullName>
    </submittedName>
</protein>
<keyword evidence="2" id="KW-1185">Reference proteome</keyword>
<dbReference type="EMBL" id="WNWW01000088">
    <property type="protein sequence ID" value="KAF3430272.1"/>
    <property type="molecule type" value="Genomic_DNA"/>
</dbReference>
<comment type="caution">
    <text evidence="1">The sequence shown here is derived from an EMBL/GenBank/DDBJ whole genome shotgun (WGS) entry which is preliminary data.</text>
</comment>
<sequence length="68" mass="8217">MSVKFSSHCLHQMNLLHEWIYRSRMSARQCLEHPWMAQHAEAMSRIALPTEKLKKFIVRRKWQSTFST</sequence>
<proteinExistence type="predicted"/>
<accession>A0A833WAL3</accession>
<evidence type="ECO:0000313" key="2">
    <source>
        <dbReference type="Proteomes" id="UP000655588"/>
    </source>
</evidence>
<gene>
    <name evidence="1" type="ORF">E2986_13222</name>
</gene>
<organism evidence="1 2">
    <name type="scientific">Frieseomelitta varia</name>
    <dbReference type="NCBI Taxonomy" id="561572"/>
    <lineage>
        <taxon>Eukaryota</taxon>
        <taxon>Metazoa</taxon>
        <taxon>Ecdysozoa</taxon>
        <taxon>Arthropoda</taxon>
        <taxon>Hexapoda</taxon>
        <taxon>Insecta</taxon>
        <taxon>Pterygota</taxon>
        <taxon>Neoptera</taxon>
        <taxon>Endopterygota</taxon>
        <taxon>Hymenoptera</taxon>
        <taxon>Apocrita</taxon>
        <taxon>Aculeata</taxon>
        <taxon>Apoidea</taxon>
        <taxon>Anthophila</taxon>
        <taxon>Apidae</taxon>
        <taxon>Frieseomelitta</taxon>
    </lineage>
</organism>
<reference evidence="1" key="1">
    <citation type="submission" date="2019-11" db="EMBL/GenBank/DDBJ databases">
        <title>The nuclear and mitochondrial genomes of Frieseomelitta varia - a highly eusocial stingless bee (Meliponini) with a permanently sterile worker caste.</title>
        <authorList>
            <person name="Freitas F.C.P."/>
            <person name="Lourenco A.P."/>
            <person name="Nunes F.M.F."/>
            <person name="Paschoal A.R."/>
            <person name="Abreu F.C.P."/>
            <person name="Barbin F.O."/>
            <person name="Bataglia L."/>
            <person name="Cardoso-Junior C.A.M."/>
            <person name="Cervoni M.S."/>
            <person name="Silva S.R."/>
            <person name="Dalarmi F."/>
            <person name="Del Lama M.A."/>
            <person name="Depintor T.S."/>
            <person name="Ferreira K.M."/>
            <person name="Goria P.S."/>
            <person name="Jaskot M.C."/>
            <person name="Lago D.C."/>
            <person name="Luna-Lucena D."/>
            <person name="Moda L.M."/>
            <person name="Nascimento L."/>
            <person name="Pedrino M."/>
            <person name="Rabico F.O."/>
            <person name="Sanches F.C."/>
            <person name="Santos D.E."/>
            <person name="Santos C.G."/>
            <person name="Vieira J."/>
            <person name="Lopes T.F."/>
            <person name="Barchuk A.R."/>
            <person name="Hartfelder K."/>
            <person name="Simoes Z.L.P."/>
            <person name="Bitondi M.M.G."/>
            <person name="Pinheiro D.G."/>
        </authorList>
    </citation>
    <scope>NUCLEOTIDE SEQUENCE</scope>
    <source>
        <strain evidence="1">USP_RPSP 00005682</strain>
        <tissue evidence="1">Whole individual</tissue>
    </source>
</reference>
<name>A0A833WAL3_9HYME</name>